<feature type="transmembrane region" description="Helical" evidence="2">
    <location>
        <begin position="262"/>
        <end position="285"/>
    </location>
</feature>
<sequence>MLKQTLTLTDLTLFGVASIMGSGGFNLIGNGVRSGGSWWPMAAALAATLIMGSAWTYASAFARFKTNTSESDILRTALGVDAENIGAIAILAYSVASIVVILVICSQLLLPTGTWTMQTGLTICMLAAMTLAALLGIDVDKAIISPVTWGLIGTLLVACGFGLAHGPASTLPTPTSRSFVHSLWMFFFVLIGFDALMKFVEEAKDSADIPTAFYLSNGISTLLTFGVAAAVASWIRLTPQNENIAIESLFALFVGSWVRTPLTWIIIAFLLLTTFIVFLATSRYLFGLGKQGGALAPFAATEDNVPWVSILSVFGAGAGVALINNVEILVMITDFGFSVIGGLVAAAACVTDWRDGLMGSALVDGGVAAGFVAMLLTGLVPA</sequence>
<organism evidence="3">
    <name type="scientific">viral metagenome</name>
    <dbReference type="NCBI Taxonomy" id="1070528"/>
    <lineage>
        <taxon>unclassified sequences</taxon>
        <taxon>metagenomes</taxon>
        <taxon>organismal metagenomes</taxon>
    </lineage>
</organism>
<feature type="transmembrane region" description="Helical" evidence="2">
    <location>
        <begin position="362"/>
        <end position="380"/>
    </location>
</feature>
<dbReference type="EMBL" id="MN739744">
    <property type="protein sequence ID" value="QHT24400.1"/>
    <property type="molecule type" value="Genomic_DNA"/>
</dbReference>
<feature type="transmembrane region" description="Helical" evidence="2">
    <location>
        <begin position="183"/>
        <end position="200"/>
    </location>
</feature>
<reference evidence="3" key="1">
    <citation type="journal article" date="2020" name="Nature">
        <title>Giant virus diversity and host interactions through global metagenomics.</title>
        <authorList>
            <person name="Schulz F."/>
            <person name="Roux S."/>
            <person name="Paez-Espino D."/>
            <person name="Jungbluth S."/>
            <person name="Walsh D.A."/>
            <person name="Denef V.J."/>
            <person name="McMahon K.D."/>
            <person name="Konstantinidis K.T."/>
            <person name="Eloe-Fadrosh E.A."/>
            <person name="Kyrpides N.C."/>
            <person name="Woyke T."/>
        </authorList>
    </citation>
    <scope>NUCLEOTIDE SEQUENCE</scope>
    <source>
        <strain evidence="3">GVMAG-M-3300023179-138</strain>
    </source>
</reference>
<accession>A0A6C0E751</accession>
<evidence type="ECO:0000313" key="3">
    <source>
        <dbReference type="EMBL" id="QHT24400.1"/>
    </source>
</evidence>
<dbReference type="GO" id="GO:0015171">
    <property type="term" value="F:amino acid transmembrane transporter activity"/>
    <property type="evidence" value="ECO:0007669"/>
    <property type="project" value="TreeGrafter"/>
</dbReference>
<protein>
    <submittedName>
        <fullName evidence="3">Uncharacterized protein</fullName>
    </submittedName>
</protein>
<proteinExistence type="predicted"/>
<keyword evidence="2" id="KW-1133">Transmembrane helix</keyword>
<dbReference type="PIRSF" id="PIRSF006060">
    <property type="entry name" value="AA_transporter"/>
    <property type="match status" value="1"/>
</dbReference>
<dbReference type="PANTHER" id="PTHR43243">
    <property type="entry name" value="INNER MEMBRANE TRANSPORTER YGJI-RELATED"/>
    <property type="match status" value="1"/>
</dbReference>
<feature type="transmembrane region" description="Helical" evidence="2">
    <location>
        <begin position="12"/>
        <end position="32"/>
    </location>
</feature>
<dbReference type="Gene3D" id="1.20.1740.10">
    <property type="entry name" value="Amino acid/polyamine transporter I"/>
    <property type="match status" value="1"/>
</dbReference>
<keyword evidence="2" id="KW-0812">Transmembrane</keyword>
<feature type="transmembrane region" description="Helical" evidence="2">
    <location>
        <begin position="329"/>
        <end position="350"/>
    </location>
</feature>
<keyword evidence="1" id="KW-0813">Transport</keyword>
<dbReference type="PANTHER" id="PTHR43243:SF4">
    <property type="entry name" value="CATIONIC AMINO ACID TRANSPORTER 4"/>
    <property type="match status" value="1"/>
</dbReference>
<feature type="transmembrane region" description="Helical" evidence="2">
    <location>
        <begin position="85"/>
        <end position="109"/>
    </location>
</feature>
<feature type="transmembrane region" description="Helical" evidence="2">
    <location>
        <begin position="142"/>
        <end position="163"/>
    </location>
</feature>
<dbReference type="AlphaFoldDB" id="A0A6C0E751"/>
<evidence type="ECO:0000256" key="1">
    <source>
        <dbReference type="ARBA" id="ARBA00022448"/>
    </source>
</evidence>
<keyword evidence="2" id="KW-0472">Membrane</keyword>
<evidence type="ECO:0000256" key="2">
    <source>
        <dbReference type="SAM" id="Phobius"/>
    </source>
</evidence>
<feature type="transmembrane region" description="Helical" evidence="2">
    <location>
        <begin position="115"/>
        <end position="135"/>
    </location>
</feature>
<feature type="transmembrane region" description="Helical" evidence="2">
    <location>
        <begin position="212"/>
        <end position="235"/>
    </location>
</feature>
<feature type="transmembrane region" description="Helical" evidence="2">
    <location>
        <begin position="38"/>
        <end position="64"/>
    </location>
</feature>
<feature type="transmembrane region" description="Helical" evidence="2">
    <location>
        <begin position="305"/>
        <end position="323"/>
    </location>
</feature>
<name>A0A6C0E751_9ZZZZ</name>